<evidence type="ECO:0000256" key="6">
    <source>
        <dbReference type="ARBA" id="ARBA00022912"/>
    </source>
</evidence>
<keyword evidence="6 10" id="KW-0904">Protein phosphatase</keyword>
<dbReference type="EC" id="3.1.3.16" evidence="10"/>
<evidence type="ECO:0000313" key="12">
    <source>
        <dbReference type="Proteomes" id="UP000800235"/>
    </source>
</evidence>
<dbReference type="FunFam" id="3.40.50.2300:FF:000189">
    <property type="entry name" value="SSU72p Phosphatase and transcription/RNA-processing factor"/>
    <property type="match status" value="1"/>
</dbReference>
<evidence type="ECO:0000256" key="10">
    <source>
        <dbReference type="RuleBase" id="RU369031"/>
    </source>
</evidence>
<dbReference type="AlphaFoldDB" id="A0A9P4NFH7"/>
<sequence length="218" mass="24835">MESHLQLASAGYPVISFGTGSLVRLPGPSVKEPNIFNFNRTSYDQMYNELFQKDPRLYRANGILPMLDRNRNVKWGPERWQDWKVGVPRMTEQQKHNRGAEGTEGGVVDIVITCEERCWDSVVDDLLNRGSPMNRPVHVFNVDIKDNHEDALVGGRAILDLAGKLNEAAVQEREKSGAEMWDSGGASRTGFDERVPYILADWQERWPHLPAIWTLAWF</sequence>
<dbReference type="Gene3D" id="3.40.50.2300">
    <property type="match status" value="1"/>
</dbReference>
<keyword evidence="5 10" id="KW-0378">Hydrolase</keyword>
<evidence type="ECO:0000256" key="1">
    <source>
        <dbReference type="ARBA" id="ARBA00004123"/>
    </source>
</evidence>
<evidence type="ECO:0000256" key="2">
    <source>
        <dbReference type="ARBA" id="ARBA00008978"/>
    </source>
</evidence>
<dbReference type="GO" id="GO:0006397">
    <property type="term" value="P:mRNA processing"/>
    <property type="evidence" value="ECO:0007669"/>
    <property type="project" value="UniProtKB-KW"/>
</dbReference>
<dbReference type="EMBL" id="MU007121">
    <property type="protein sequence ID" value="KAF2419006.1"/>
    <property type="molecule type" value="Genomic_DNA"/>
</dbReference>
<accession>A0A9P4NFH7</accession>
<dbReference type="GO" id="GO:0005634">
    <property type="term" value="C:nucleus"/>
    <property type="evidence" value="ECO:0007669"/>
    <property type="project" value="UniProtKB-SubCell"/>
</dbReference>
<comment type="similarity">
    <text evidence="2 10">Belongs to the SSU72 phosphatase family.</text>
</comment>
<comment type="function">
    <text evidence="10">Component of the cleavage and polyadenylation factor (CPF) complex, which plays a key role in polyadenylation-dependent pre-mRNA 3'-end formation and cooperates with cleavage factors including the CFIA complex and NAB4/CFIB. SSU72 is required for 3'-end formation of snoRNAs.</text>
</comment>
<proteinExistence type="inferred from homology"/>
<evidence type="ECO:0000256" key="8">
    <source>
        <dbReference type="ARBA" id="ARBA00047761"/>
    </source>
</evidence>
<gene>
    <name evidence="11" type="ORF">EJ08DRAFT_46046</name>
</gene>
<comment type="catalytic activity">
    <reaction evidence="8 10">
        <text>O-phospho-L-seryl-[protein] + H2O = L-seryl-[protein] + phosphate</text>
        <dbReference type="Rhea" id="RHEA:20629"/>
        <dbReference type="Rhea" id="RHEA-COMP:9863"/>
        <dbReference type="Rhea" id="RHEA-COMP:11604"/>
        <dbReference type="ChEBI" id="CHEBI:15377"/>
        <dbReference type="ChEBI" id="CHEBI:29999"/>
        <dbReference type="ChEBI" id="CHEBI:43474"/>
        <dbReference type="ChEBI" id="CHEBI:83421"/>
        <dbReference type="EC" id="3.1.3.16"/>
    </reaction>
</comment>
<evidence type="ECO:0000256" key="5">
    <source>
        <dbReference type="ARBA" id="ARBA00022801"/>
    </source>
</evidence>
<evidence type="ECO:0000256" key="7">
    <source>
        <dbReference type="ARBA" id="ARBA00023242"/>
    </source>
</evidence>
<protein>
    <recommendedName>
        <fullName evidence="10">RNA polymerase II subunit A C-terminal domain phosphatase SSU72</fullName>
        <shortName evidence="10">CTD phosphatase SSU72</shortName>
        <ecNumber evidence="10">3.1.3.16</ecNumber>
    </recommendedName>
</protein>
<comment type="subcellular location">
    <subcellularLocation>
        <location evidence="1 10">Nucleus</location>
    </subcellularLocation>
</comment>
<evidence type="ECO:0000256" key="3">
    <source>
        <dbReference type="ARBA" id="ARBA00011527"/>
    </source>
</evidence>
<evidence type="ECO:0000256" key="9">
    <source>
        <dbReference type="ARBA" id="ARBA00048336"/>
    </source>
</evidence>
<keyword evidence="12" id="KW-1185">Reference proteome</keyword>
<keyword evidence="7 10" id="KW-0539">Nucleus</keyword>
<evidence type="ECO:0000256" key="4">
    <source>
        <dbReference type="ARBA" id="ARBA00022664"/>
    </source>
</evidence>
<organism evidence="11 12">
    <name type="scientific">Tothia fuscella</name>
    <dbReference type="NCBI Taxonomy" id="1048955"/>
    <lineage>
        <taxon>Eukaryota</taxon>
        <taxon>Fungi</taxon>
        <taxon>Dikarya</taxon>
        <taxon>Ascomycota</taxon>
        <taxon>Pezizomycotina</taxon>
        <taxon>Dothideomycetes</taxon>
        <taxon>Pleosporomycetidae</taxon>
        <taxon>Venturiales</taxon>
        <taxon>Cylindrosympodiaceae</taxon>
        <taxon>Tothia</taxon>
    </lineage>
</organism>
<comment type="caution">
    <text evidence="11">The sequence shown here is derived from an EMBL/GenBank/DDBJ whole genome shotgun (WGS) entry which is preliminary data.</text>
</comment>
<dbReference type="PANTHER" id="PTHR20383">
    <property type="entry name" value="RNA POLYMERASE II SUBUNIT A C-TERMINAL DOMAIN PHOSPHATASE"/>
    <property type="match status" value="1"/>
</dbReference>
<evidence type="ECO:0000313" key="11">
    <source>
        <dbReference type="EMBL" id="KAF2419006.1"/>
    </source>
</evidence>
<reference evidence="11" key="1">
    <citation type="journal article" date="2020" name="Stud. Mycol.">
        <title>101 Dothideomycetes genomes: a test case for predicting lifestyles and emergence of pathogens.</title>
        <authorList>
            <person name="Haridas S."/>
            <person name="Albert R."/>
            <person name="Binder M."/>
            <person name="Bloem J."/>
            <person name="Labutti K."/>
            <person name="Salamov A."/>
            <person name="Andreopoulos B."/>
            <person name="Baker S."/>
            <person name="Barry K."/>
            <person name="Bills G."/>
            <person name="Bluhm B."/>
            <person name="Cannon C."/>
            <person name="Castanera R."/>
            <person name="Culley D."/>
            <person name="Daum C."/>
            <person name="Ezra D."/>
            <person name="Gonzalez J."/>
            <person name="Henrissat B."/>
            <person name="Kuo A."/>
            <person name="Liang C."/>
            <person name="Lipzen A."/>
            <person name="Lutzoni F."/>
            <person name="Magnuson J."/>
            <person name="Mondo S."/>
            <person name="Nolan M."/>
            <person name="Ohm R."/>
            <person name="Pangilinan J."/>
            <person name="Park H.-J."/>
            <person name="Ramirez L."/>
            <person name="Alfaro M."/>
            <person name="Sun H."/>
            <person name="Tritt A."/>
            <person name="Yoshinaga Y."/>
            <person name="Zwiers L.-H."/>
            <person name="Turgeon B."/>
            <person name="Goodwin S."/>
            <person name="Spatafora J."/>
            <person name="Crous P."/>
            <person name="Grigoriev I."/>
        </authorList>
    </citation>
    <scope>NUCLEOTIDE SEQUENCE</scope>
    <source>
        <strain evidence="11">CBS 130266</strain>
    </source>
</reference>
<dbReference type="InterPro" id="IPR006811">
    <property type="entry name" value="RNA_pol_II_suA"/>
</dbReference>
<dbReference type="GO" id="GO:0004722">
    <property type="term" value="F:protein serine/threonine phosphatase activity"/>
    <property type="evidence" value="ECO:0007669"/>
    <property type="project" value="UniProtKB-UniRule"/>
</dbReference>
<comment type="function">
    <text evidence="10">Processively dephosphorylates Ser-5 of the heptad repeats YSPTSPS in the C-terminal domain of the largest RNA polymerase II subunit (RPB1).</text>
</comment>
<comment type="subunit">
    <text evidence="3 10">Component of the cleavage and polyadenylation factor (CPF) complex.</text>
</comment>
<dbReference type="OrthoDB" id="57957at2759"/>
<dbReference type="Pfam" id="PF04722">
    <property type="entry name" value="Ssu72"/>
    <property type="match status" value="1"/>
</dbReference>
<name>A0A9P4NFH7_9PEZI</name>
<comment type="catalytic activity">
    <reaction evidence="9 10">
        <text>O-phospho-L-threonyl-[protein] + H2O = L-threonyl-[protein] + phosphate</text>
        <dbReference type="Rhea" id="RHEA:47004"/>
        <dbReference type="Rhea" id="RHEA-COMP:11060"/>
        <dbReference type="Rhea" id="RHEA-COMP:11605"/>
        <dbReference type="ChEBI" id="CHEBI:15377"/>
        <dbReference type="ChEBI" id="CHEBI:30013"/>
        <dbReference type="ChEBI" id="CHEBI:43474"/>
        <dbReference type="ChEBI" id="CHEBI:61977"/>
        <dbReference type="EC" id="3.1.3.16"/>
    </reaction>
</comment>
<keyword evidence="4 10" id="KW-0507">mRNA processing</keyword>
<dbReference type="Proteomes" id="UP000800235">
    <property type="component" value="Unassembled WGS sequence"/>
</dbReference>